<evidence type="ECO:0000313" key="5">
    <source>
        <dbReference type="Proteomes" id="UP000031135"/>
    </source>
</evidence>
<sequence>MKSIIALSVAFVVLLGASIGFYMWYFDDSSNTYVYDYKKNNSYQSYSSSTNQYNHEENYLSHNTYENHTQTNEEKPYESQASSLANNTITSEPNTTNANIQKENTATQKESVNTQDNNTSAQEKNTTTEVKKEKTQSHAQIIQTKTTQTIQNKNTQDVKQTHKKTNTYKNTMQEYIAKGKTSRYEPQLSNDFVKVYVLDGKNLSDYRIGVLKEMINPIENNSQDYNLTIFIDMLSNDNMKLSIYNKDIVFEKNKKKYNYVDVKISNLKFLFDKNGYSEYSNEDLLEKINQNLAREDIIKKVKIQGYADDRGSAFANYMIGLNRAMNVAKHFFSFTEVIEIESLGKDTYPTKDKSDSQRQNNRKVEISFYN</sequence>
<dbReference type="InterPro" id="IPR036737">
    <property type="entry name" value="OmpA-like_sf"/>
</dbReference>
<name>A0A0A8H9A8_9BACT</name>
<evidence type="ECO:0000259" key="3">
    <source>
        <dbReference type="PROSITE" id="PS51123"/>
    </source>
</evidence>
<dbReference type="OrthoDB" id="5363632at2"/>
<dbReference type="PROSITE" id="PS51123">
    <property type="entry name" value="OMPA_2"/>
    <property type="match status" value="1"/>
</dbReference>
<keyword evidence="1" id="KW-0472">Membrane</keyword>
<dbReference type="InterPro" id="IPR006665">
    <property type="entry name" value="OmpA-like"/>
</dbReference>
<dbReference type="Gene3D" id="3.30.1330.60">
    <property type="entry name" value="OmpA-like domain"/>
    <property type="match status" value="1"/>
</dbReference>
<reference evidence="4 5" key="1">
    <citation type="journal article" date="2014" name="Genome Biol. Evol.">
        <title>Comparative Genomics of the Campylobacter lari Group.</title>
        <authorList>
            <person name="Miller W.G."/>
            <person name="Yee E."/>
            <person name="Chapman M.H."/>
            <person name="Smith T.P."/>
            <person name="Bono J.L."/>
            <person name="Huynh S."/>
            <person name="Parker C.T."/>
            <person name="Vandamme P."/>
            <person name="Luong K."/>
            <person name="Korlach J."/>
        </authorList>
    </citation>
    <scope>NUCLEOTIDE SEQUENCE [LARGE SCALE GENOMIC DNA]</scope>
    <source>
        <strain evidence="4 5">LMG 24374</strain>
    </source>
</reference>
<organism evidence="4 5">
    <name type="scientific">Campylobacter subantarcticus LMG 24374</name>
    <dbReference type="NCBI Taxonomy" id="1388751"/>
    <lineage>
        <taxon>Bacteria</taxon>
        <taxon>Pseudomonadati</taxon>
        <taxon>Campylobacterota</taxon>
        <taxon>Epsilonproteobacteria</taxon>
        <taxon>Campylobacterales</taxon>
        <taxon>Campylobacteraceae</taxon>
        <taxon>Campylobacter</taxon>
    </lineage>
</organism>
<feature type="domain" description="OmpA-like" evidence="3">
    <location>
        <begin position="257"/>
        <end position="370"/>
    </location>
</feature>
<evidence type="ECO:0000256" key="2">
    <source>
        <dbReference type="SAM" id="MobiDB-lite"/>
    </source>
</evidence>
<dbReference type="Proteomes" id="UP000031135">
    <property type="component" value="Chromosome"/>
</dbReference>
<feature type="region of interest" description="Disordered" evidence="2">
    <location>
        <begin position="67"/>
        <end position="136"/>
    </location>
</feature>
<evidence type="ECO:0000313" key="4">
    <source>
        <dbReference type="EMBL" id="AJC90537.1"/>
    </source>
</evidence>
<gene>
    <name evidence="4" type="ORF">CSUB8521_0686</name>
</gene>
<dbReference type="AlphaFoldDB" id="A0A0A8H9A8"/>
<dbReference type="KEGG" id="csm:CSUB8521_0686"/>
<accession>A0A0A8H9A8</accession>
<dbReference type="RefSeq" id="WP_039663400.1">
    <property type="nucleotide sequence ID" value="NZ_CP007772.1"/>
</dbReference>
<feature type="compositionally biased region" description="Polar residues" evidence="2">
    <location>
        <begin position="79"/>
        <end position="122"/>
    </location>
</feature>
<dbReference type="EMBL" id="CP007772">
    <property type="protein sequence ID" value="AJC90537.1"/>
    <property type="molecule type" value="Genomic_DNA"/>
</dbReference>
<dbReference type="SUPFAM" id="SSF103088">
    <property type="entry name" value="OmpA-like"/>
    <property type="match status" value="1"/>
</dbReference>
<dbReference type="GO" id="GO:0016020">
    <property type="term" value="C:membrane"/>
    <property type="evidence" value="ECO:0007669"/>
    <property type="project" value="UniProtKB-UniRule"/>
</dbReference>
<dbReference type="HOGENOM" id="CLU_791508_0_0_7"/>
<protein>
    <recommendedName>
        <fullName evidence="3">OmpA-like domain-containing protein</fullName>
    </recommendedName>
</protein>
<evidence type="ECO:0000256" key="1">
    <source>
        <dbReference type="PROSITE-ProRule" id="PRU00473"/>
    </source>
</evidence>
<proteinExistence type="predicted"/>